<protein>
    <recommendedName>
        <fullName evidence="4">HMA domain-containing protein</fullName>
    </recommendedName>
</protein>
<dbReference type="RefSeq" id="WP_115831374.1">
    <property type="nucleotide sequence ID" value="NZ_QNUL01000009.1"/>
</dbReference>
<evidence type="ECO:0008006" key="4">
    <source>
        <dbReference type="Google" id="ProtNLM"/>
    </source>
</evidence>
<dbReference type="InterPro" id="IPR036163">
    <property type="entry name" value="HMA_dom_sf"/>
</dbReference>
<evidence type="ECO:0000313" key="2">
    <source>
        <dbReference type="EMBL" id="REA60852.1"/>
    </source>
</evidence>
<accession>A0A3D8YDY4</accession>
<keyword evidence="1" id="KW-0812">Transmembrane</keyword>
<comment type="caution">
    <text evidence="2">The sequence shown here is derived from an EMBL/GenBank/DDBJ whole genome shotgun (WGS) entry which is preliminary data.</text>
</comment>
<proteinExistence type="predicted"/>
<sequence>MFGRTIYSFSFSVLISSLHIGCCVLPLFSVAIGSSSGFQILNQYKPLITTFQVMLLMYILVSLLSHYTGIRVYHSRRSLLMGKLSLAVVGAGLLIGYTEPFKTENQRLAEQQFKMFQTHRQMTLLVSGEFDQAALKGELSKVNGIKSKRITFNRDSVELTYSSELTSRQQIMAHLRKKGYEVTDEIR</sequence>
<name>A0A3D8YDY4_9BACT</name>
<dbReference type="AlphaFoldDB" id="A0A3D8YDY4"/>
<feature type="transmembrane region" description="Helical" evidence="1">
    <location>
        <begin position="79"/>
        <end position="97"/>
    </location>
</feature>
<keyword evidence="1" id="KW-1133">Transmembrane helix</keyword>
<dbReference type="EMBL" id="QNUL01000009">
    <property type="protein sequence ID" value="REA60852.1"/>
    <property type="molecule type" value="Genomic_DNA"/>
</dbReference>
<evidence type="ECO:0000256" key="1">
    <source>
        <dbReference type="SAM" id="Phobius"/>
    </source>
</evidence>
<feature type="transmembrane region" description="Helical" evidence="1">
    <location>
        <begin position="48"/>
        <end position="67"/>
    </location>
</feature>
<dbReference type="Proteomes" id="UP000256373">
    <property type="component" value="Unassembled WGS sequence"/>
</dbReference>
<dbReference type="SUPFAM" id="SSF55008">
    <property type="entry name" value="HMA, heavy metal-associated domain"/>
    <property type="match status" value="1"/>
</dbReference>
<keyword evidence="1" id="KW-0472">Membrane</keyword>
<evidence type="ECO:0000313" key="3">
    <source>
        <dbReference type="Proteomes" id="UP000256373"/>
    </source>
</evidence>
<dbReference type="Gene3D" id="3.30.70.100">
    <property type="match status" value="1"/>
</dbReference>
<reference evidence="2 3" key="1">
    <citation type="submission" date="2018-07" db="EMBL/GenBank/DDBJ databases">
        <title>Dyadobacter roseus sp. nov., isolated from rose rhizosphere soil.</title>
        <authorList>
            <person name="Chen L."/>
        </authorList>
    </citation>
    <scope>NUCLEOTIDE SEQUENCE [LARGE SCALE GENOMIC DNA]</scope>
    <source>
        <strain evidence="2 3">RS19</strain>
    </source>
</reference>
<dbReference type="GO" id="GO:0046872">
    <property type="term" value="F:metal ion binding"/>
    <property type="evidence" value="ECO:0007669"/>
    <property type="project" value="InterPro"/>
</dbReference>
<gene>
    <name evidence="2" type="ORF">DSL64_13165</name>
</gene>
<feature type="transmembrane region" description="Helical" evidence="1">
    <location>
        <begin position="7"/>
        <end position="28"/>
    </location>
</feature>
<keyword evidence="3" id="KW-1185">Reference proteome</keyword>
<dbReference type="OrthoDB" id="955809at2"/>
<organism evidence="2 3">
    <name type="scientific">Dyadobacter luteus</name>
    <dbReference type="NCBI Taxonomy" id="2259619"/>
    <lineage>
        <taxon>Bacteria</taxon>
        <taxon>Pseudomonadati</taxon>
        <taxon>Bacteroidota</taxon>
        <taxon>Cytophagia</taxon>
        <taxon>Cytophagales</taxon>
        <taxon>Spirosomataceae</taxon>
        <taxon>Dyadobacter</taxon>
    </lineage>
</organism>